<comment type="similarity">
    <text evidence="5">Belongs to the ABC-2 integral membrane protein family.</text>
</comment>
<evidence type="ECO:0000256" key="2">
    <source>
        <dbReference type="ARBA" id="ARBA00022692"/>
    </source>
</evidence>
<dbReference type="InterPro" id="IPR047817">
    <property type="entry name" value="ABC2_TM_bact-type"/>
</dbReference>
<sequence length="247" mass="26967">MKAFKTMFKVEFKLELRCTESIFFGIIFPMAVAALIGVIYGNKPAFRGAHYTMMQASFAGVIAVGICATGLMGIPIIISDYRNKKILKWFKVTPVSPVQIISVEVLICFIIASISALGVFLVCKFAFSYTMLGSAVQFILAFALVAISVYSIGILIASLSPNMKIANLACNLCYFPMLLLSGATVPYEIFPESVQKVSNILPLTQGIKILKGISLGKPVNNVMFSIVFIMVVAILCTAVSIKTFRWE</sequence>
<feature type="transmembrane region" description="Helical" evidence="5">
    <location>
        <begin position="53"/>
        <end position="78"/>
    </location>
</feature>
<name>A0ABW8TBI2_9CLOT</name>
<dbReference type="PIRSF" id="PIRSF006648">
    <property type="entry name" value="DrrB"/>
    <property type="match status" value="1"/>
</dbReference>
<keyword evidence="4 5" id="KW-0472">Membrane</keyword>
<organism evidence="7 8">
    <name type="scientific">Clostridium neuense</name>
    <dbReference type="NCBI Taxonomy" id="1728934"/>
    <lineage>
        <taxon>Bacteria</taxon>
        <taxon>Bacillati</taxon>
        <taxon>Bacillota</taxon>
        <taxon>Clostridia</taxon>
        <taxon>Eubacteriales</taxon>
        <taxon>Clostridiaceae</taxon>
        <taxon>Clostridium</taxon>
    </lineage>
</organism>
<protein>
    <recommendedName>
        <fullName evidence="5">Transport permease protein</fullName>
    </recommendedName>
</protein>
<dbReference type="PANTHER" id="PTHR43027">
    <property type="entry name" value="DOXORUBICIN RESISTANCE ABC TRANSPORTER PERMEASE PROTEIN DRRC-RELATED"/>
    <property type="match status" value="1"/>
</dbReference>
<evidence type="ECO:0000313" key="8">
    <source>
        <dbReference type="Proteomes" id="UP001623592"/>
    </source>
</evidence>
<keyword evidence="3 5" id="KW-1133">Transmembrane helix</keyword>
<evidence type="ECO:0000256" key="4">
    <source>
        <dbReference type="ARBA" id="ARBA00023136"/>
    </source>
</evidence>
<dbReference type="PANTHER" id="PTHR43027:SF2">
    <property type="entry name" value="TRANSPORT PERMEASE PROTEIN"/>
    <property type="match status" value="1"/>
</dbReference>
<dbReference type="PROSITE" id="PS51012">
    <property type="entry name" value="ABC_TM2"/>
    <property type="match status" value="1"/>
</dbReference>
<comment type="caution">
    <text evidence="7">The sequence shown here is derived from an EMBL/GenBank/DDBJ whole genome shotgun (WGS) entry which is preliminary data.</text>
</comment>
<dbReference type="InterPro" id="IPR052902">
    <property type="entry name" value="ABC-2_transporter"/>
</dbReference>
<evidence type="ECO:0000259" key="6">
    <source>
        <dbReference type="PROSITE" id="PS51012"/>
    </source>
</evidence>
<evidence type="ECO:0000256" key="1">
    <source>
        <dbReference type="ARBA" id="ARBA00004141"/>
    </source>
</evidence>
<evidence type="ECO:0000256" key="5">
    <source>
        <dbReference type="RuleBase" id="RU361157"/>
    </source>
</evidence>
<keyword evidence="2 5" id="KW-0812">Transmembrane</keyword>
<comment type="subcellular location">
    <subcellularLocation>
        <location evidence="5">Cell membrane</location>
        <topology evidence="5">Multi-pass membrane protein</topology>
    </subcellularLocation>
    <subcellularLocation>
        <location evidence="1">Membrane</location>
        <topology evidence="1">Multi-pass membrane protein</topology>
    </subcellularLocation>
</comment>
<keyword evidence="8" id="KW-1185">Reference proteome</keyword>
<keyword evidence="5" id="KW-0813">Transport</keyword>
<dbReference type="InterPro" id="IPR000412">
    <property type="entry name" value="ABC_2_transport"/>
</dbReference>
<accession>A0ABW8TBI2</accession>
<feature type="transmembrane region" description="Helical" evidence="5">
    <location>
        <begin position="134"/>
        <end position="156"/>
    </location>
</feature>
<dbReference type="Proteomes" id="UP001623592">
    <property type="component" value="Unassembled WGS sequence"/>
</dbReference>
<gene>
    <name evidence="7" type="ORF">ACJDT4_01030</name>
</gene>
<reference evidence="7 8" key="1">
    <citation type="submission" date="2024-11" db="EMBL/GenBank/DDBJ databases">
        <authorList>
            <person name="Heng Y.C."/>
            <person name="Lim A.C.H."/>
            <person name="Lee J.K.Y."/>
            <person name="Kittelmann S."/>
        </authorList>
    </citation>
    <scope>NUCLEOTIDE SEQUENCE [LARGE SCALE GENOMIC DNA]</scope>
    <source>
        <strain evidence="7 8">WILCCON 0114</strain>
    </source>
</reference>
<feature type="domain" description="ABC transmembrane type-2" evidence="6">
    <location>
        <begin position="20"/>
        <end position="247"/>
    </location>
</feature>
<keyword evidence="5" id="KW-1003">Cell membrane</keyword>
<feature type="transmembrane region" description="Helical" evidence="5">
    <location>
        <begin position="98"/>
        <end position="122"/>
    </location>
</feature>
<feature type="transmembrane region" description="Helical" evidence="5">
    <location>
        <begin position="21"/>
        <end position="41"/>
    </location>
</feature>
<dbReference type="InterPro" id="IPR013525">
    <property type="entry name" value="ABC2_TM"/>
</dbReference>
<dbReference type="Pfam" id="PF01061">
    <property type="entry name" value="ABC2_membrane"/>
    <property type="match status" value="1"/>
</dbReference>
<evidence type="ECO:0000256" key="3">
    <source>
        <dbReference type="ARBA" id="ARBA00022989"/>
    </source>
</evidence>
<proteinExistence type="inferred from homology"/>
<dbReference type="EMBL" id="JBJIAA010000001">
    <property type="protein sequence ID" value="MFL0248990.1"/>
    <property type="molecule type" value="Genomic_DNA"/>
</dbReference>
<dbReference type="RefSeq" id="WP_406785666.1">
    <property type="nucleotide sequence ID" value="NZ_JBJIAA010000001.1"/>
</dbReference>
<feature type="transmembrane region" description="Helical" evidence="5">
    <location>
        <begin position="168"/>
        <end position="187"/>
    </location>
</feature>
<feature type="transmembrane region" description="Helical" evidence="5">
    <location>
        <begin position="222"/>
        <end position="241"/>
    </location>
</feature>
<evidence type="ECO:0000313" key="7">
    <source>
        <dbReference type="EMBL" id="MFL0248990.1"/>
    </source>
</evidence>
<dbReference type="PRINTS" id="PR00164">
    <property type="entry name" value="ABC2TRNSPORT"/>
</dbReference>